<evidence type="ECO:0000313" key="2">
    <source>
        <dbReference type="Proteomes" id="UP000485058"/>
    </source>
</evidence>
<organism evidence="1 2">
    <name type="scientific">Haematococcus lacustris</name>
    <name type="common">Green alga</name>
    <name type="synonym">Haematococcus pluvialis</name>
    <dbReference type="NCBI Taxonomy" id="44745"/>
    <lineage>
        <taxon>Eukaryota</taxon>
        <taxon>Viridiplantae</taxon>
        <taxon>Chlorophyta</taxon>
        <taxon>core chlorophytes</taxon>
        <taxon>Chlorophyceae</taxon>
        <taxon>CS clade</taxon>
        <taxon>Chlamydomonadales</taxon>
        <taxon>Haematococcaceae</taxon>
        <taxon>Haematococcus</taxon>
    </lineage>
</organism>
<name>A0A699YVI7_HAELA</name>
<evidence type="ECO:0000313" key="1">
    <source>
        <dbReference type="EMBL" id="GFH10834.1"/>
    </source>
</evidence>
<dbReference type="EMBL" id="BLLF01000351">
    <property type="protein sequence ID" value="GFH10834.1"/>
    <property type="molecule type" value="Genomic_DNA"/>
</dbReference>
<dbReference type="Proteomes" id="UP000485058">
    <property type="component" value="Unassembled WGS sequence"/>
</dbReference>
<protein>
    <submittedName>
        <fullName evidence="1">Uncharacterized protein</fullName>
    </submittedName>
</protein>
<keyword evidence="2" id="KW-1185">Reference proteome</keyword>
<comment type="caution">
    <text evidence="1">The sequence shown here is derived from an EMBL/GenBank/DDBJ whole genome shotgun (WGS) entry which is preliminary data.</text>
</comment>
<dbReference type="AlphaFoldDB" id="A0A699YVI7"/>
<proteinExistence type="predicted"/>
<gene>
    <name evidence="1" type="ORF">HaLaN_06223</name>
</gene>
<sequence length="76" mass="8847">MAQLRSICWPCWVGAGGTSSDMLFERITACWNPDQRMPANIVAEFWRRLHMWFIDAEIPFAKVCMHHGIKHGRMEA</sequence>
<accession>A0A699YVI7</accession>
<reference evidence="1 2" key="1">
    <citation type="submission" date="2020-02" db="EMBL/GenBank/DDBJ databases">
        <title>Draft genome sequence of Haematococcus lacustris strain NIES-144.</title>
        <authorList>
            <person name="Morimoto D."/>
            <person name="Nakagawa S."/>
            <person name="Yoshida T."/>
            <person name="Sawayama S."/>
        </authorList>
    </citation>
    <scope>NUCLEOTIDE SEQUENCE [LARGE SCALE GENOMIC DNA]</scope>
    <source>
        <strain evidence="1 2">NIES-144</strain>
    </source>
</reference>